<dbReference type="SMART" id="SM00732">
    <property type="entry name" value="YqgFc"/>
    <property type="match status" value="1"/>
</dbReference>
<dbReference type="InterPro" id="IPR037027">
    <property type="entry name" value="YqgF/RNaseH-like_dom_sf"/>
</dbReference>
<keyword evidence="1 5" id="KW-0963">Cytoplasm</keyword>
<evidence type="ECO:0000256" key="1">
    <source>
        <dbReference type="ARBA" id="ARBA00022490"/>
    </source>
</evidence>
<dbReference type="EC" id="3.1.-.-" evidence="5"/>
<dbReference type="SUPFAM" id="SSF53098">
    <property type="entry name" value="Ribonuclease H-like"/>
    <property type="match status" value="1"/>
</dbReference>
<proteinExistence type="inferred from homology"/>
<comment type="subcellular location">
    <subcellularLocation>
        <location evidence="5">Cytoplasm</location>
    </subcellularLocation>
</comment>
<dbReference type="HAMAP" id="MF_00651">
    <property type="entry name" value="Nuclease_YqgF"/>
    <property type="match status" value="1"/>
</dbReference>
<gene>
    <name evidence="8" type="primary">ruvX</name>
    <name evidence="8" type="ORF">GCM10022384_44580</name>
</gene>
<keyword evidence="4 5" id="KW-0378">Hydrolase</keyword>
<keyword evidence="2 5" id="KW-0690">Ribosome biogenesis</keyword>
<evidence type="ECO:0000256" key="2">
    <source>
        <dbReference type="ARBA" id="ARBA00022517"/>
    </source>
</evidence>
<dbReference type="Proteomes" id="UP001500034">
    <property type="component" value="Unassembled WGS sequence"/>
</dbReference>
<comment type="similarity">
    <text evidence="5">Belongs to the YqgF HJR family.</text>
</comment>
<evidence type="ECO:0000313" key="9">
    <source>
        <dbReference type="Proteomes" id="UP001500034"/>
    </source>
</evidence>
<dbReference type="EMBL" id="BAABCQ010000093">
    <property type="protein sequence ID" value="GAA3991876.1"/>
    <property type="molecule type" value="Genomic_DNA"/>
</dbReference>
<keyword evidence="9" id="KW-1185">Reference proteome</keyword>
<dbReference type="Gene3D" id="3.30.420.140">
    <property type="entry name" value="YqgF/RNase H-like domain"/>
    <property type="match status" value="1"/>
</dbReference>
<protein>
    <recommendedName>
        <fullName evidence="5">Putative pre-16S rRNA nuclease</fullName>
        <ecNumber evidence="5">3.1.-.-</ecNumber>
    </recommendedName>
</protein>
<dbReference type="NCBIfam" id="TIGR00250">
    <property type="entry name" value="RNAse_H_YqgF"/>
    <property type="match status" value="1"/>
</dbReference>
<dbReference type="PANTHER" id="PTHR33317">
    <property type="entry name" value="POLYNUCLEOTIDYL TRANSFERASE, RIBONUCLEASE H-LIKE SUPERFAMILY PROTEIN"/>
    <property type="match status" value="1"/>
</dbReference>
<keyword evidence="3 5" id="KW-0540">Nuclease</keyword>
<reference evidence="9" key="1">
    <citation type="journal article" date="2019" name="Int. J. Syst. Evol. Microbiol.">
        <title>The Global Catalogue of Microorganisms (GCM) 10K type strain sequencing project: providing services to taxonomists for standard genome sequencing and annotation.</title>
        <authorList>
            <consortium name="The Broad Institute Genomics Platform"/>
            <consortium name="The Broad Institute Genome Sequencing Center for Infectious Disease"/>
            <person name="Wu L."/>
            <person name="Ma J."/>
        </authorList>
    </citation>
    <scope>NUCLEOTIDE SEQUENCE [LARGE SCALE GENOMIC DNA]</scope>
    <source>
        <strain evidence="9">JCM 17027</strain>
    </source>
</reference>
<evidence type="ECO:0000313" key="8">
    <source>
        <dbReference type="EMBL" id="GAA3991876.1"/>
    </source>
</evidence>
<evidence type="ECO:0000256" key="6">
    <source>
        <dbReference type="SAM" id="MobiDB-lite"/>
    </source>
</evidence>
<evidence type="ECO:0000259" key="7">
    <source>
        <dbReference type="SMART" id="SM00732"/>
    </source>
</evidence>
<evidence type="ECO:0000256" key="4">
    <source>
        <dbReference type="ARBA" id="ARBA00022801"/>
    </source>
</evidence>
<name>A0ABP7R2X8_9ACTN</name>
<evidence type="ECO:0000256" key="3">
    <source>
        <dbReference type="ARBA" id="ARBA00022722"/>
    </source>
</evidence>
<comment type="function">
    <text evidence="5">Could be a nuclease involved in processing of the 5'-end of pre-16S rRNA.</text>
</comment>
<dbReference type="InterPro" id="IPR005227">
    <property type="entry name" value="YqgF"/>
</dbReference>
<accession>A0ABP7R2X8</accession>
<evidence type="ECO:0000256" key="5">
    <source>
        <dbReference type="HAMAP-Rule" id="MF_00651"/>
    </source>
</evidence>
<dbReference type="Pfam" id="PF03652">
    <property type="entry name" value="RuvX"/>
    <property type="match status" value="1"/>
</dbReference>
<sequence length="179" mass="18751">MNGRLDGPTEGRTGSPADDGPRGPVMRRGRRLAIDVGDARIGVASCDPDGILATPVETVPGRDVPAAHRRLRQLVEEYEPIEVVVGLPRSLKGGEGPAAVKVRGFAQELARGIAPLPVRLVDERMTTVSASQGLRASGVKSKKGRSVIDQAAAVIILQQALESERVSGRAPGEGVEVVV</sequence>
<dbReference type="CDD" id="cd16964">
    <property type="entry name" value="YqgF"/>
    <property type="match status" value="1"/>
</dbReference>
<dbReference type="InterPro" id="IPR006641">
    <property type="entry name" value="YqgF/RNaseH-like_dom"/>
</dbReference>
<feature type="domain" description="YqgF/RNase H-like" evidence="7">
    <location>
        <begin position="29"/>
        <end position="130"/>
    </location>
</feature>
<comment type="caution">
    <text evidence="8">The sequence shown here is derived from an EMBL/GenBank/DDBJ whole genome shotgun (WGS) entry which is preliminary data.</text>
</comment>
<organism evidence="8 9">
    <name type="scientific">Streptomyces marokkonensis</name>
    <dbReference type="NCBI Taxonomy" id="324855"/>
    <lineage>
        <taxon>Bacteria</taxon>
        <taxon>Bacillati</taxon>
        <taxon>Actinomycetota</taxon>
        <taxon>Actinomycetes</taxon>
        <taxon>Kitasatosporales</taxon>
        <taxon>Streptomycetaceae</taxon>
        <taxon>Streptomyces</taxon>
    </lineage>
</organism>
<dbReference type="InterPro" id="IPR012337">
    <property type="entry name" value="RNaseH-like_sf"/>
</dbReference>
<dbReference type="PANTHER" id="PTHR33317:SF4">
    <property type="entry name" value="POLYNUCLEOTIDYL TRANSFERASE, RIBONUCLEASE H-LIKE SUPERFAMILY PROTEIN"/>
    <property type="match status" value="1"/>
</dbReference>
<feature type="region of interest" description="Disordered" evidence="6">
    <location>
        <begin position="1"/>
        <end position="27"/>
    </location>
</feature>